<feature type="compositionally biased region" description="Low complexity" evidence="1">
    <location>
        <begin position="278"/>
        <end position="298"/>
    </location>
</feature>
<feature type="region of interest" description="Disordered" evidence="1">
    <location>
        <begin position="147"/>
        <end position="186"/>
    </location>
</feature>
<sequence length="426" mass="43577">MASEEASSTEVAQNPAADPPSNETIAAALEEALQNARLLRVSSSIFLKEAKELLDSGRAAALLWAADCLEGLNEVEKERLAGVKEATATNSVPLVPVQSKKQLAEWVGLGKIGRLRRNAACLLAVVLHSADGADTDEAPALSKLLENYPQAPKPSPKPISTQRVSSAGSKVTTPKTAKAHSRHSYTPDAVSFRSAFTGKDTLPVLKRTGSSAPGSRRESADGAASLPSWALSRREAAAPEKSQKVAEKTDGSPEPRPAAKKSPWKQQKEPAAAVANGKSSPAKAAAAKSDAPEISPAEPAEPREAPGKTFEQEAAAVVTAAPDVATPAAKPAPASDAFTPGASLPGTANSSAAAQATPSETVSLAGRSGSVARPEEVSAFRMARRKRTSSNAAAMPPPNAAAASDEAADGAAQNGSVTAVTADETK</sequence>
<keyword evidence="3" id="KW-1185">Reference proteome</keyword>
<evidence type="ECO:0008006" key="4">
    <source>
        <dbReference type="Google" id="ProtNLM"/>
    </source>
</evidence>
<accession>A0ABR2YK14</accession>
<feature type="compositionally biased region" description="Polar residues" evidence="1">
    <location>
        <begin position="158"/>
        <end position="175"/>
    </location>
</feature>
<dbReference type="InterPro" id="IPR029064">
    <property type="entry name" value="Ribosomal_eL30-like_sf"/>
</dbReference>
<feature type="compositionally biased region" description="Low complexity" evidence="1">
    <location>
        <begin position="314"/>
        <end position="337"/>
    </location>
</feature>
<feature type="region of interest" description="Disordered" evidence="1">
    <location>
        <begin position="203"/>
        <end position="426"/>
    </location>
</feature>
<feature type="compositionally biased region" description="Basic and acidic residues" evidence="1">
    <location>
        <begin position="232"/>
        <end position="253"/>
    </location>
</feature>
<evidence type="ECO:0000313" key="3">
    <source>
        <dbReference type="Proteomes" id="UP001491310"/>
    </source>
</evidence>
<feature type="region of interest" description="Disordered" evidence="1">
    <location>
        <begin position="1"/>
        <end position="22"/>
    </location>
</feature>
<protein>
    <recommendedName>
        <fullName evidence="4">HRDC domain-containing protein</fullName>
    </recommendedName>
</protein>
<dbReference type="EMBL" id="JALJOT010000010">
    <property type="protein sequence ID" value="KAK9906887.1"/>
    <property type="molecule type" value="Genomic_DNA"/>
</dbReference>
<comment type="caution">
    <text evidence="2">The sequence shown here is derived from an EMBL/GenBank/DDBJ whole genome shotgun (WGS) entry which is preliminary data.</text>
</comment>
<gene>
    <name evidence="2" type="ORF">WJX75_009772</name>
</gene>
<feature type="compositionally biased region" description="Polar residues" evidence="1">
    <location>
        <begin position="346"/>
        <end position="362"/>
    </location>
</feature>
<proteinExistence type="predicted"/>
<evidence type="ECO:0000313" key="2">
    <source>
        <dbReference type="EMBL" id="KAK9906887.1"/>
    </source>
</evidence>
<evidence type="ECO:0000256" key="1">
    <source>
        <dbReference type="SAM" id="MobiDB-lite"/>
    </source>
</evidence>
<organism evidence="2 3">
    <name type="scientific">Coccomyxa subellipsoidea</name>
    <dbReference type="NCBI Taxonomy" id="248742"/>
    <lineage>
        <taxon>Eukaryota</taxon>
        <taxon>Viridiplantae</taxon>
        <taxon>Chlorophyta</taxon>
        <taxon>core chlorophytes</taxon>
        <taxon>Trebouxiophyceae</taxon>
        <taxon>Trebouxiophyceae incertae sedis</taxon>
        <taxon>Coccomyxaceae</taxon>
        <taxon>Coccomyxa</taxon>
    </lineage>
</organism>
<feature type="compositionally biased region" description="Low complexity" evidence="1">
    <location>
        <begin position="389"/>
        <end position="412"/>
    </location>
</feature>
<dbReference type="Proteomes" id="UP001491310">
    <property type="component" value="Unassembled WGS sequence"/>
</dbReference>
<feature type="compositionally biased region" description="Polar residues" evidence="1">
    <location>
        <begin position="1"/>
        <end position="12"/>
    </location>
</feature>
<reference evidence="2 3" key="1">
    <citation type="journal article" date="2024" name="Nat. Commun.">
        <title>Phylogenomics reveals the evolutionary origins of lichenization in chlorophyte algae.</title>
        <authorList>
            <person name="Puginier C."/>
            <person name="Libourel C."/>
            <person name="Otte J."/>
            <person name="Skaloud P."/>
            <person name="Haon M."/>
            <person name="Grisel S."/>
            <person name="Petersen M."/>
            <person name="Berrin J.G."/>
            <person name="Delaux P.M."/>
            <person name="Dal Grande F."/>
            <person name="Keller J."/>
        </authorList>
    </citation>
    <scope>NUCLEOTIDE SEQUENCE [LARGE SCALE GENOMIC DNA]</scope>
    <source>
        <strain evidence="2 3">SAG 216-7</strain>
    </source>
</reference>
<name>A0ABR2YK14_9CHLO</name>
<dbReference type="Gene3D" id="3.30.1330.30">
    <property type="match status" value="1"/>
</dbReference>